<keyword evidence="1" id="KW-0732">Signal</keyword>
<comment type="caution">
    <text evidence="2">The sequence shown here is derived from an EMBL/GenBank/DDBJ whole genome shotgun (WGS) entry which is preliminary data.</text>
</comment>
<evidence type="ECO:0000313" key="3">
    <source>
        <dbReference type="Proteomes" id="UP001166286"/>
    </source>
</evidence>
<protein>
    <recommendedName>
        <fullName evidence="4">Arylsulfotransferase</fullName>
    </recommendedName>
</protein>
<dbReference type="EMBL" id="JAFEKC020000008">
    <property type="protein sequence ID" value="KAK0513524.1"/>
    <property type="molecule type" value="Genomic_DNA"/>
</dbReference>
<dbReference type="PANTHER" id="PTHR35340:SF9">
    <property type="entry name" value="ASST-DOMAIN-CONTAINING PROTEIN"/>
    <property type="match status" value="1"/>
</dbReference>
<gene>
    <name evidence="2" type="ORF">JMJ35_004510</name>
</gene>
<reference evidence="2" key="1">
    <citation type="submission" date="2023-03" db="EMBL/GenBank/DDBJ databases">
        <title>Complete genome of Cladonia borealis.</title>
        <authorList>
            <person name="Park H."/>
        </authorList>
    </citation>
    <scope>NUCLEOTIDE SEQUENCE</scope>
    <source>
        <strain evidence="2">ANT050790</strain>
    </source>
</reference>
<evidence type="ECO:0000256" key="1">
    <source>
        <dbReference type="SAM" id="SignalP"/>
    </source>
</evidence>
<dbReference type="InterPro" id="IPR039535">
    <property type="entry name" value="ASST-like"/>
</dbReference>
<proteinExistence type="predicted"/>
<dbReference type="PANTHER" id="PTHR35340">
    <property type="entry name" value="PQQ ENZYME REPEAT PROTEIN-RELATED"/>
    <property type="match status" value="1"/>
</dbReference>
<feature type="signal peptide" evidence="1">
    <location>
        <begin position="1"/>
        <end position="21"/>
    </location>
</feature>
<dbReference type="Pfam" id="PF14269">
    <property type="entry name" value="Arylsulfotran_2"/>
    <property type="match status" value="1"/>
</dbReference>
<organism evidence="2 3">
    <name type="scientific">Cladonia borealis</name>
    <dbReference type="NCBI Taxonomy" id="184061"/>
    <lineage>
        <taxon>Eukaryota</taxon>
        <taxon>Fungi</taxon>
        <taxon>Dikarya</taxon>
        <taxon>Ascomycota</taxon>
        <taxon>Pezizomycotina</taxon>
        <taxon>Lecanoromycetes</taxon>
        <taxon>OSLEUM clade</taxon>
        <taxon>Lecanoromycetidae</taxon>
        <taxon>Lecanorales</taxon>
        <taxon>Lecanorineae</taxon>
        <taxon>Cladoniaceae</taxon>
        <taxon>Cladonia</taxon>
    </lineage>
</organism>
<dbReference type="Proteomes" id="UP001166286">
    <property type="component" value="Unassembled WGS sequence"/>
</dbReference>
<sequence>MLLPWTTRILIFSLLIHLVQPSAFLSRPDISAPTVTVHINHLDAASNDLISLTSWYTGHDGPYLFDLRGNLVWDGHKAFEKTPAIDEVLPSGSNVHNLHFVQYQGAPHLAFSTVERDSEGLNTGGKNIIMNSSYAIVEVFDKPDGFTEFDPHEFRLVDNSTAILQTGRIRHPSTSPFSINGEVAESAFQLVDVFSRKVNFEWRSLSHVPENETCLKIPQLDYYHINSVDKDFQGNYIINAYHACSITKINGTDGSIIWRLGGEGSDFKMIDGYKLMHMHHVRIRDFADVRIPKELLGKVSKQTHLALSIFDNGFFFLGKGVPTAGSSSAIVVLLDLDAMTGQVMERYTQPQGMYGALFGSVQFLANGDRFIGWGGQRGFSQYTQNNELLLHAEIANEVMPTWSYRTFKAPWSARPTTQPDLYTYSWNCHWKTSMYASWNGATDVTSWRFYGSPFEDSGFEEITFVVKDGFETRAMAPVFAAYAYVEALHTDGSVLGRSATVKTKVPKSEWAPLCNELRCWQGFDWTEQGGLGSCNEFSADLFRGMLAQSVLT</sequence>
<dbReference type="AlphaFoldDB" id="A0AA39V642"/>
<evidence type="ECO:0000313" key="2">
    <source>
        <dbReference type="EMBL" id="KAK0513524.1"/>
    </source>
</evidence>
<dbReference type="InterPro" id="IPR053143">
    <property type="entry name" value="Arylsulfate_ST"/>
</dbReference>
<evidence type="ECO:0008006" key="4">
    <source>
        <dbReference type="Google" id="ProtNLM"/>
    </source>
</evidence>
<feature type="chain" id="PRO_5041263594" description="Arylsulfotransferase" evidence="1">
    <location>
        <begin position="22"/>
        <end position="552"/>
    </location>
</feature>
<name>A0AA39V642_9LECA</name>
<accession>A0AA39V642</accession>
<keyword evidence="3" id="KW-1185">Reference proteome</keyword>